<dbReference type="InterPro" id="IPR003829">
    <property type="entry name" value="Pirin_N_dom"/>
</dbReference>
<evidence type="ECO:0000256" key="2">
    <source>
        <dbReference type="RuleBase" id="RU003457"/>
    </source>
</evidence>
<feature type="domain" description="Pirin N-terminal" evidence="3">
    <location>
        <begin position="30"/>
        <end position="130"/>
    </location>
</feature>
<reference evidence="5 6" key="1">
    <citation type="submission" date="2023-04" db="EMBL/GenBank/DDBJ databases">
        <title>Marinobulbifer ophiurae gen. nov., sp. Nov., isolate from tissue of brittle star Ophioplocus japonicus.</title>
        <authorList>
            <person name="Kawano K."/>
            <person name="Sawayama S."/>
            <person name="Nakagawa S."/>
        </authorList>
    </citation>
    <scope>NUCLEOTIDE SEQUENCE [LARGE SCALE GENOMIC DNA]</scope>
    <source>
        <strain evidence="5 6">NKW57</strain>
    </source>
</reference>
<dbReference type="PANTHER" id="PTHR13903:SF8">
    <property type="entry name" value="PIRIN"/>
    <property type="match status" value="1"/>
</dbReference>
<sequence>MSNSDVTTFLKSRSLLQAIPSMRAKDGAGVRIRRNIATGPLQAFDPFLMLDEIYSDDPNDYIAGFPEHPHRGFETVTYMLEGRMRHRDHLGNEGLLVPGSVQWMTAGRGVLHSEMPEQESGRMHGFQLWINLPAAEKMCDPNYREFSPDDLPRAAFGNDSEAVVIAGDFILNGERIAGQVQGISTEPDLFDIRLGAGDSLDLPIAAGKRALIYMVEGQAEVGSKSTAKVLPEKNLGLLEDGDQLQLCSRDGARLLLLAARPLNEPIAHWGPFVMNTREELEQAMRDFRSGSFV</sequence>
<dbReference type="InterPro" id="IPR011051">
    <property type="entry name" value="RmlC_Cupin_sf"/>
</dbReference>
<dbReference type="InterPro" id="IPR008778">
    <property type="entry name" value="Pirin_C_dom"/>
</dbReference>
<gene>
    <name evidence="5" type="ORF">MNKW57_14250</name>
</gene>
<accession>A0ABQ6LYC4</accession>
<dbReference type="Proteomes" id="UP001224392">
    <property type="component" value="Unassembled WGS sequence"/>
</dbReference>
<dbReference type="PANTHER" id="PTHR13903">
    <property type="entry name" value="PIRIN-RELATED"/>
    <property type="match status" value="1"/>
</dbReference>
<dbReference type="EMBL" id="BSYJ01000003">
    <property type="protein sequence ID" value="GMG87104.1"/>
    <property type="molecule type" value="Genomic_DNA"/>
</dbReference>
<dbReference type="CDD" id="cd02247">
    <property type="entry name" value="cupin_pirin_C"/>
    <property type="match status" value="1"/>
</dbReference>
<dbReference type="RefSeq" id="WP_285763744.1">
    <property type="nucleotide sequence ID" value="NZ_BSYJ01000003.1"/>
</dbReference>
<feature type="domain" description="Pirin C-terminal" evidence="4">
    <location>
        <begin position="190"/>
        <end position="292"/>
    </location>
</feature>
<dbReference type="SUPFAM" id="SSF51182">
    <property type="entry name" value="RmlC-like cupins"/>
    <property type="match status" value="1"/>
</dbReference>
<dbReference type="Gene3D" id="2.60.120.10">
    <property type="entry name" value="Jelly Rolls"/>
    <property type="match status" value="2"/>
</dbReference>
<dbReference type="Pfam" id="PF05726">
    <property type="entry name" value="Pirin_C"/>
    <property type="match status" value="1"/>
</dbReference>
<keyword evidence="6" id="KW-1185">Reference proteome</keyword>
<name>A0ABQ6LYC4_9GAMM</name>
<evidence type="ECO:0000259" key="4">
    <source>
        <dbReference type="Pfam" id="PF05726"/>
    </source>
</evidence>
<evidence type="ECO:0000313" key="5">
    <source>
        <dbReference type="EMBL" id="GMG87104.1"/>
    </source>
</evidence>
<evidence type="ECO:0000259" key="3">
    <source>
        <dbReference type="Pfam" id="PF02678"/>
    </source>
</evidence>
<dbReference type="PIRSF" id="PIRSF006232">
    <property type="entry name" value="Pirin"/>
    <property type="match status" value="1"/>
</dbReference>
<evidence type="ECO:0000256" key="1">
    <source>
        <dbReference type="ARBA" id="ARBA00008416"/>
    </source>
</evidence>
<dbReference type="Pfam" id="PF02678">
    <property type="entry name" value="Pirin"/>
    <property type="match status" value="1"/>
</dbReference>
<dbReference type="CDD" id="cd02909">
    <property type="entry name" value="cupin_pirin_N"/>
    <property type="match status" value="1"/>
</dbReference>
<proteinExistence type="inferred from homology"/>
<comment type="caution">
    <text evidence="5">The sequence shown here is derived from an EMBL/GenBank/DDBJ whole genome shotgun (WGS) entry which is preliminary data.</text>
</comment>
<organism evidence="5 6">
    <name type="scientific">Biformimicrobium ophioploci</name>
    <dbReference type="NCBI Taxonomy" id="3036711"/>
    <lineage>
        <taxon>Bacteria</taxon>
        <taxon>Pseudomonadati</taxon>
        <taxon>Pseudomonadota</taxon>
        <taxon>Gammaproteobacteria</taxon>
        <taxon>Cellvibrionales</taxon>
        <taxon>Microbulbiferaceae</taxon>
        <taxon>Biformimicrobium</taxon>
    </lineage>
</organism>
<protein>
    <submittedName>
        <fullName evidence="5">Pirin family protein</fullName>
    </submittedName>
</protein>
<comment type="similarity">
    <text evidence="1 2">Belongs to the pirin family.</text>
</comment>
<dbReference type="InterPro" id="IPR012093">
    <property type="entry name" value="Pirin"/>
</dbReference>
<evidence type="ECO:0000313" key="6">
    <source>
        <dbReference type="Proteomes" id="UP001224392"/>
    </source>
</evidence>
<dbReference type="InterPro" id="IPR014710">
    <property type="entry name" value="RmlC-like_jellyroll"/>
</dbReference>